<dbReference type="Proteomes" id="UP000422736">
    <property type="component" value="Chromosome 5"/>
</dbReference>
<reference evidence="3 4" key="1">
    <citation type="submission" date="2016-03" db="EMBL/GenBank/DDBJ databases">
        <title>How can Kluyveromyces marxianus grow so fast - potential evolutionary course in Saccharomyces Complex revealed by comparative genomics.</title>
        <authorList>
            <person name="Mo W."/>
            <person name="Lu W."/>
            <person name="Yang X."/>
            <person name="Qi J."/>
            <person name="Lv H."/>
        </authorList>
    </citation>
    <scope>NUCLEOTIDE SEQUENCE [LARGE SCALE GENOMIC DNA]</scope>
    <source>
        <strain evidence="3 4">FIM1</strain>
    </source>
</reference>
<dbReference type="InterPro" id="IPR012349">
    <property type="entry name" value="Split_barrel_FMN-bd"/>
</dbReference>
<dbReference type="InterPro" id="IPR050268">
    <property type="entry name" value="NADH-dep_flavin_reductase"/>
</dbReference>
<evidence type="ECO:0000259" key="2">
    <source>
        <dbReference type="SMART" id="SM00903"/>
    </source>
</evidence>
<dbReference type="EMBL" id="CP015058">
    <property type="protein sequence ID" value="QGN16805.1"/>
    <property type="molecule type" value="Genomic_DNA"/>
</dbReference>
<keyword evidence="4" id="KW-1185">Reference proteome</keyword>
<accession>A0ABX6EWS8</accession>
<protein>
    <submittedName>
        <fullName evidence="3">NADH-dependent flavin oxidoreductase (Predicted)</fullName>
    </submittedName>
</protein>
<evidence type="ECO:0000313" key="3">
    <source>
        <dbReference type="EMBL" id="QGN16805.1"/>
    </source>
</evidence>
<evidence type="ECO:0000256" key="1">
    <source>
        <dbReference type="ARBA" id="ARBA00023002"/>
    </source>
</evidence>
<dbReference type="PANTHER" id="PTHR30466">
    <property type="entry name" value="FLAVIN REDUCTASE"/>
    <property type="match status" value="1"/>
</dbReference>
<gene>
    <name evidence="3" type="primary">nphA2</name>
    <name evidence="3" type="ORF">FIM1_3529</name>
</gene>
<keyword evidence="1" id="KW-0560">Oxidoreductase</keyword>
<sequence>MILCNARLIYESFAKRCYSTSKISINEVTKQKFRETMGRICNQAMILTTAVPIHCSHDKFRGVTLSSVTSLSLKPVPLVQFNLQLPSFTSDFLHDFNHFALHLMKPNAQSIELARNFSKGAMRHADNDEIIPTQPFIGLSEGLEYDTYEIEGTNLRIPLLKNAERVIVCQGLKHFNVGDHEIWVGKVEDIVNRSLEDGIEGDDPVSGGLLYCNRDFYSVGNPIKRNKE</sequence>
<name>A0ABX6EWS8_KLUMA</name>
<evidence type="ECO:0000313" key="4">
    <source>
        <dbReference type="Proteomes" id="UP000422736"/>
    </source>
</evidence>
<dbReference type="SUPFAM" id="SSF50475">
    <property type="entry name" value="FMN-binding split barrel"/>
    <property type="match status" value="1"/>
</dbReference>
<reference evidence="3 4" key="2">
    <citation type="submission" date="2019-11" db="EMBL/GenBank/DDBJ databases">
        <authorList>
            <person name="Lu H."/>
        </authorList>
    </citation>
    <scope>NUCLEOTIDE SEQUENCE [LARGE SCALE GENOMIC DNA]</scope>
    <source>
        <strain evidence="3 4">FIM1</strain>
    </source>
</reference>
<dbReference type="PANTHER" id="PTHR30466:SF1">
    <property type="entry name" value="FMN REDUCTASE (NADH) RUTF"/>
    <property type="match status" value="1"/>
</dbReference>
<dbReference type="Gene3D" id="2.30.110.10">
    <property type="entry name" value="Electron Transport, Fmn-binding Protein, Chain A"/>
    <property type="match status" value="1"/>
</dbReference>
<proteinExistence type="predicted"/>
<dbReference type="SMART" id="SM00903">
    <property type="entry name" value="Flavin_Reduct"/>
    <property type="match status" value="1"/>
</dbReference>
<feature type="domain" description="Flavin reductase like" evidence="2">
    <location>
        <begin position="37"/>
        <end position="218"/>
    </location>
</feature>
<organism evidence="3 4">
    <name type="scientific">Kluyveromyces marxianus</name>
    <name type="common">Yeast</name>
    <name type="synonym">Candida kefyr</name>
    <dbReference type="NCBI Taxonomy" id="4911"/>
    <lineage>
        <taxon>Eukaryota</taxon>
        <taxon>Fungi</taxon>
        <taxon>Dikarya</taxon>
        <taxon>Ascomycota</taxon>
        <taxon>Saccharomycotina</taxon>
        <taxon>Saccharomycetes</taxon>
        <taxon>Saccharomycetales</taxon>
        <taxon>Saccharomycetaceae</taxon>
        <taxon>Kluyveromyces</taxon>
    </lineage>
</organism>
<dbReference type="Pfam" id="PF01613">
    <property type="entry name" value="Flavin_Reduct"/>
    <property type="match status" value="1"/>
</dbReference>
<dbReference type="InterPro" id="IPR002563">
    <property type="entry name" value="Flavin_Rdtase-like_dom"/>
</dbReference>